<feature type="transmembrane region" description="Helical" evidence="5">
    <location>
        <begin position="183"/>
        <end position="202"/>
    </location>
</feature>
<feature type="transmembrane region" description="Helical" evidence="5">
    <location>
        <begin position="397"/>
        <end position="418"/>
    </location>
</feature>
<feature type="transmembrane region" description="Helical" evidence="5">
    <location>
        <begin position="222"/>
        <end position="242"/>
    </location>
</feature>
<evidence type="ECO:0000256" key="2">
    <source>
        <dbReference type="ARBA" id="ARBA00022692"/>
    </source>
</evidence>
<keyword evidence="6" id="KW-0238">DNA-binding</keyword>
<keyword evidence="2 5" id="KW-0812">Transmembrane</keyword>
<dbReference type="PANTHER" id="PTHR47704">
    <property type="entry name" value="POTASSIUM TRANSPORTER KIMA"/>
    <property type="match status" value="1"/>
</dbReference>
<dbReference type="EMBL" id="AP022587">
    <property type="protein sequence ID" value="BBY22489.1"/>
    <property type="molecule type" value="Genomic_DNA"/>
</dbReference>
<sequence>MTTPSALPLSFTDKCKKVFLGKPLTTDQLDSERLSNPVALGALAPDAISSTAYGPEQIMVELLPSAGMAAFALLLPITGVILCILALVSASYRQVVMVYTRAGGSYSVARENFGPRVAQVAAAALLIDYVVTVAVQPAAATVALVTAIPPLRPYHLEITLTAVVLIGLVNLRGLRRSGRMFAITTYAFVTMITATILTGFIREIAWGLPRYDPAHIAGAVPVHQGSGLVMGATILIVLRAFANGGTSLTGVEAVSNTVDVFQKPEGVNARRVLTVMTCILGFLLAGVAWLAHVTHATPYLDEYPSMLSEIARAVFGHGVLGNILYFLVQASTAAILFTGCNTSFNGFPALASYVAEDRFLPRPLTKRGHRLVFSNGIIALTVLAVTLLLITEAKVTALVPFFAIGVFTGFAMAGFGMAKHHRTHRGPGWRRKYAVNLSAGILSMIVVGIFAVAKFTEGAWLIVVIFPLLVWGLIRLNQKYRDEAAVLEMSHTEIPDLERHPRLQVLVFVDTIDLAEVEAVRLGYGLHADELTAVHFVIDADRAMRLRDRWERFDHDTPLWLINCPDRHLSRAAHELVWRVLTDHPDSRVTVLLPRRTYAPLLGRLLHDRTADKMARAVSRIRDATAIIVPYDIESRIARIAPDGIDPVDRQPASVARMHTVT</sequence>
<keyword evidence="7" id="KW-1185">Reference proteome</keyword>
<dbReference type="InterPro" id="IPR002293">
    <property type="entry name" value="AA/rel_permease1"/>
</dbReference>
<comment type="subcellular location">
    <subcellularLocation>
        <location evidence="1">Membrane</location>
        <topology evidence="1">Multi-pass membrane protein</topology>
    </subcellularLocation>
</comment>
<dbReference type="AlphaFoldDB" id="A0A7I7Q889"/>
<evidence type="ECO:0000256" key="5">
    <source>
        <dbReference type="SAM" id="Phobius"/>
    </source>
</evidence>
<evidence type="ECO:0000313" key="6">
    <source>
        <dbReference type="EMBL" id="BBY22489.1"/>
    </source>
</evidence>
<dbReference type="GO" id="GO:0022857">
    <property type="term" value="F:transmembrane transporter activity"/>
    <property type="evidence" value="ECO:0007669"/>
    <property type="project" value="InterPro"/>
</dbReference>
<protein>
    <submittedName>
        <fullName evidence="6">DNA-binding protein</fullName>
    </submittedName>
</protein>
<organism evidence="6 7">
    <name type="scientific">Mycobacterium stomatepiae</name>
    <dbReference type="NCBI Taxonomy" id="470076"/>
    <lineage>
        <taxon>Bacteria</taxon>
        <taxon>Bacillati</taxon>
        <taxon>Actinomycetota</taxon>
        <taxon>Actinomycetes</taxon>
        <taxon>Mycobacteriales</taxon>
        <taxon>Mycobacteriaceae</taxon>
        <taxon>Mycobacterium</taxon>
        <taxon>Mycobacterium simiae complex</taxon>
    </lineage>
</organism>
<dbReference type="Proteomes" id="UP000467130">
    <property type="component" value="Chromosome"/>
</dbReference>
<dbReference type="Gene3D" id="1.20.1740.10">
    <property type="entry name" value="Amino acid/polyamine transporter I"/>
    <property type="match status" value="1"/>
</dbReference>
<feature type="transmembrane region" description="Helical" evidence="5">
    <location>
        <begin position="120"/>
        <end position="148"/>
    </location>
</feature>
<dbReference type="GO" id="GO:0016020">
    <property type="term" value="C:membrane"/>
    <property type="evidence" value="ECO:0007669"/>
    <property type="project" value="UniProtKB-SubCell"/>
</dbReference>
<dbReference type="InterPro" id="IPR053153">
    <property type="entry name" value="APC_K+_Transporter"/>
</dbReference>
<dbReference type="KEGG" id="msto:MSTO_26940"/>
<evidence type="ECO:0000256" key="3">
    <source>
        <dbReference type="ARBA" id="ARBA00022989"/>
    </source>
</evidence>
<evidence type="ECO:0000256" key="4">
    <source>
        <dbReference type="ARBA" id="ARBA00023136"/>
    </source>
</evidence>
<feature type="transmembrane region" description="Helical" evidence="5">
    <location>
        <begin position="154"/>
        <end position="171"/>
    </location>
</feature>
<feature type="transmembrane region" description="Helical" evidence="5">
    <location>
        <begin position="272"/>
        <end position="290"/>
    </location>
</feature>
<dbReference type="PANTHER" id="PTHR47704:SF1">
    <property type="entry name" value="POTASSIUM TRANSPORTER KIMA"/>
    <property type="match status" value="1"/>
</dbReference>
<feature type="transmembrane region" description="Helical" evidence="5">
    <location>
        <begin position="310"/>
        <end position="328"/>
    </location>
</feature>
<accession>A0A7I7Q889</accession>
<feature type="transmembrane region" description="Helical" evidence="5">
    <location>
        <begin position="69"/>
        <end position="92"/>
    </location>
</feature>
<name>A0A7I7Q889_9MYCO</name>
<dbReference type="GO" id="GO:0003677">
    <property type="term" value="F:DNA binding"/>
    <property type="evidence" value="ECO:0007669"/>
    <property type="project" value="UniProtKB-KW"/>
</dbReference>
<feature type="transmembrane region" description="Helical" evidence="5">
    <location>
        <begin position="433"/>
        <end position="452"/>
    </location>
</feature>
<evidence type="ECO:0000313" key="7">
    <source>
        <dbReference type="Proteomes" id="UP000467130"/>
    </source>
</evidence>
<keyword evidence="3 5" id="KW-1133">Transmembrane helix</keyword>
<evidence type="ECO:0000256" key="1">
    <source>
        <dbReference type="ARBA" id="ARBA00004141"/>
    </source>
</evidence>
<gene>
    <name evidence="6" type="ORF">MSTO_26940</name>
</gene>
<feature type="transmembrane region" description="Helical" evidence="5">
    <location>
        <begin position="458"/>
        <end position="474"/>
    </location>
</feature>
<proteinExistence type="predicted"/>
<keyword evidence="4 5" id="KW-0472">Membrane</keyword>
<dbReference type="Pfam" id="PF13520">
    <property type="entry name" value="AA_permease_2"/>
    <property type="match status" value="1"/>
</dbReference>
<reference evidence="6 7" key="1">
    <citation type="journal article" date="2019" name="Emerg. Microbes Infect.">
        <title>Comprehensive subspecies identification of 175 nontuberculous mycobacteria species based on 7547 genomic profiles.</title>
        <authorList>
            <person name="Matsumoto Y."/>
            <person name="Kinjo T."/>
            <person name="Motooka D."/>
            <person name="Nabeya D."/>
            <person name="Jung N."/>
            <person name="Uechi K."/>
            <person name="Horii T."/>
            <person name="Iida T."/>
            <person name="Fujita J."/>
            <person name="Nakamura S."/>
        </authorList>
    </citation>
    <scope>NUCLEOTIDE SEQUENCE [LARGE SCALE GENOMIC DNA]</scope>
    <source>
        <strain evidence="6 7">JCM 17783</strain>
    </source>
</reference>
<feature type="transmembrane region" description="Helical" evidence="5">
    <location>
        <begin position="371"/>
        <end position="391"/>
    </location>
</feature>